<feature type="region of interest" description="Disordered" evidence="1">
    <location>
        <begin position="1"/>
        <end position="72"/>
    </location>
</feature>
<reference evidence="3" key="1">
    <citation type="journal article" date="2014" name="Proc. Natl. Acad. Sci. U.S.A.">
        <title>Extensive sampling of basidiomycete genomes demonstrates inadequacy of the white-rot/brown-rot paradigm for wood decay fungi.</title>
        <authorList>
            <person name="Riley R."/>
            <person name="Salamov A.A."/>
            <person name="Brown D.W."/>
            <person name="Nagy L.G."/>
            <person name="Floudas D."/>
            <person name="Held B.W."/>
            <person name="Levasseur A."/>
            <person name="Lombard V."/>
            <person name="Morin E."/>
            <person name="Otillar R."/>
            <person name="Lindquist E.A."/>
            <person name="Sun H."/>
            <person name="LaButti K.M."/>
            <person name="Schmutz J."/>
            <person name="Jabbour D."/>
            <person name="Luo H."/>
            <person name="Baker S.E."/>
            <person name="Pisabarro A.G."/>
            <person name="Walton J.D."/>
            <person name="Blanchette R.A."/>
            <person name="Henrissat B."/>
            <person name="Martin F."/>
            <person name="Cullen D."/>
            <person name="Hibbett D.S."/>
            <person name="Grigoriev I.V."/>
        </authorList>
    </citation>
    <scope>NUCLEOTIDE SEQUENCE [LARGE SCALE GENOMIC DNA]</scope>
    <source>
        <strain evidence="3">FD-172 SS1</strain>
    </source>
</reference>
<feature type="compositionally biased region" description="Basic and acidic residues" evidence="1">
    <location>
        <begin position="1"/>
        <end position="17"/>
    </location>
</feature>
<gene>
    <name evidence="2" type="ORF">BOTBODRAFT_46972</name>
</gene>
<feature type="compositionally biased region" description="Low complexity" evidence="1">
    <location>
        <begin position="18"/>
        <end position="28"/>
    </location>
</feature>
<evidence type="ECO:0000313" key="3">
    <source>
        <dbReference type="Proteomes" id="UP000027195"/>
    </source>
</evidence>
<accession>A0A067M4B1</accession>
<dbReference type="InParanoid" id="A0A067M4B1"/>
<evidence type="ECO:0000256" key="1">
    <source>
        <dbReference type="SAM" id="MobiDB-lite"/>
    </source>
</evidence>
<organism evidence="2 3">
    <name type="scientific">Botryobasidium botryosum (strain FD-172 SS1)</name>
    <dbReference type="NCBI Taxonomy" id="930990"/>
    <lineage>
        <taxon>Eukaryota</taxon>
        <taxon>Fungi</taxon>
        <taxon>Dikarya</taxon>
        <taxon>Basidiomycota</taxon>
        <taxon>Agaricomycotina</taxon>
        <taxon>Agaricomycetes</taxon>
        <taxon>Cantharellales</taxon>
        <taxon>Botryobasidiaceae</taxon>
        <taxon>Botryobasidium</taxon>
    </lineage>
</organism>
<dbReference type="AlphaFoldDB" id="A0A067M4B1"/>
<feature type="compositionally biased region" description="Acidic residues" evidence="1">
    <location>
        <begin position="273"/>
        <end position="282"/>
    </location>
</feature>
<dbReference type="EMBL" id="KL198066">
    <property type="protein sequence ID" value="KDQ10623.1"/>
    <property type="molecule type" value="Genomic_DNA"/>
</dbReference>
<dbReference type="HOGENOM" id="CLU_628483_0_0_1"/>
<keyword evidence="3" id="KW-1185">Reference proteome</keyword>
<name>A0A067M4B1_BOTB1</name>
<protein>
    <submittedName>
        <fullName evidence="2">Uncharacterized protein</fullName>
    </submittedName>
</protein>
<feature type="compositionally biased region" description="Basic and acidic residues" evidence="1">
    <location>
        <begin position="247"/>
        <end position="272"/>
    </location>
</feature>
<evidence type="ECO:0000313" key="2">
    <source>
        <dbReference type="EMBL" id="KDQ10623.1"/>
    </source>
</evidence>
<dbReference type="Proteomes" id="UP000027195">
    <property type="component" value="Unassembled WGS sequence"/>
</dbReference>
<feature type="region of interest" description="Disordered" evidence="1">
    <location>
        <begin position="94"/>
        <end position="116"/>
    </location>
</feature>
<proteinExistence type="predicted"/>
<feature type="region of interest" description="Disordered" evidence="1">
    <location>
        <begin position="247"/>
        <end position="284"/>
    </location>
</feature>
<sequence>MAITRRETSKRENERRQQSQQYYQQQSQDESPGTGEREDQPEPHPAQCESTTHTHDNETEASEASLESEDFPPKTVAMMDRIAWEAIANRCAPPHAPEFARPRANTRRPGCSRDNNDQIEREFHTWFDLDAENRKKRVGEVLSFLLDFLTDIDRVYNLSLLMHFARGESDPAKRGQPGTTNVVHWASRSIQRNPEYSAAARESAEIFDTRIAEPRQEYYRIQIKQIRAEQEKEWQWQQDMLLHVASQKKERDRKRYQAEEAERERQRKAAEEERNDGEEEELACAPTERCTIARRIHFQNISTETTPGTPTSRKSKYIHSIPRSIVTLLNEWQEPLGVSNEFLVTLDAIFRHLPPHCWATALRGYDLEDELIHDIFVLYTKGLESDGFEMVDGVKEKGKQRMP</sequence>